<organism evidence="2 3">
    <name type="scientific">Cryptosporangium japonicum</name>
    <dbReference type="NCBI Taxonomy" id="80872"/>
    <lineage>
        <taxon>Bacteria</taxon>
        <taxon>Bacillati</taxon>
        <taxon>Actinomycetota</taxon>
        <taxon>Actinomycetes</taxon>
        <taxon>Cryptosporangiales</taxon>
        <taxon>Cryptosporangiaceae</taxon>
        <taxon>Cryptosporangium</taxon>
    </lineage>
</organism>
<dbReference type="InterPro" id="IPR041698">
    <property type="entry name" value="Methyltransf_25"/>
</dbReference>
<dbReference type="InterPro" id="IPR029063">
    <property type="entry name" value="SAM-dependent_MTases_sf"/>
</dbReference>
<proteinExistence type="predicted"/>
<dbReference type="Pfam" id="PF13649">
    <property type="entry name" value="Methyltransf_25"/>
    <property type="match status" value="1"/>
</dbReference>
<reference evidence="2 3" key="1">
    <citation type="journal article" date="2019" name="Int. J. Syst. Evol. Microbiol.">
        <title>The Global Catalogue of Microorganisms (GCM) 10K type strain sequencing project: providing services to taxonomists for standard genome sequencing and annotation.</title>
        <authorList>
            <consortium name="The Broad Institute Genomics Platform"/>
            <consortium name="The Broad Institute Genome Sequencing Center for Infectious Disease"/>
            <person name="Wu L."/>
            <person name="Ma J."/>
        </authorList>
    </citation>
    <scope>NUCLEOTIDE SEQUENCE [LARGE SCALE GENOMIC DNA]</scope>
    <source>
        <strain evidence="2 3">JCM 10425</strain>
    </source>
</reference>
<comment type="caution">
    <text evidence="2">The sequence shown here is derived from an EMBL/GenBank/DDBJ whole genome shotgun (WGS) entry which is preliminary data.</text>
</comment>
<protein>
    <recommendedName>
        <fullName evidence="1">Methyltransferase domain-containing protein</fullName>
    </recommendedName>
</protein>
<accession>A0ABN0TLX6</accession>
<dbReference type="Proteomes" id="UP001500967">
    <property type="component" value="Unassembled WGS sequence"/>
</dbReference>
<dbReference type="SUPFAM" id="SSF53335">
    <property type="entry name" value="S-adenosyl-L-methionine-dependent methyltransferases"/>
    <property type="match status" value="1"/>
</dbReference>
<keyword evidence="3" id="KW-1185">Reference proteome</keyword>
<dbReference type="Gene3D" id="3.40.50.150">
    <property type="entry name" value="Vaccinia Virus protein VP39"/>
    <property type="match status" value="1"/>
</dbReference>
<sequence>MNGDRVTLTEAPRYAPTWLELREPADAEARSRDLLVPLRAHLAETLATRGSLLIRDLGCGTGSMQRWLAPQLDGPQRWILQDHDADLLAFASANATEFSADASRVTVMTRHADLTQLSPGDLRSTSLITASALLDLLSVDEIDRLAATCVEAGCPALITLSVTGTIELSPADPLDDELTAGFADHLRHHVEGRELLGPDAGAAAADAFTRRGWVVEQRASTWRLGPAHPALTAEWLRGWVPAAATRRPGLDADAYLARRLDALATGALRATVHHTDLLALPHRATTPLGATE</sequence>
<dbReference type="EMBL" id="BAAAGX010000004">
    <property type="protein sequence ID" value="GAA0225016.1"/>
    <property type="molecule type" value="Genomic_DNA"/>
</dbReference>
<gene>
    <name evidence="2" type="ORF">GCM10009539_07770</name>
</gene>
<evidence type="ECO:0000259" key="1">
    <source>
        <dbReference type="Pfam" id="PF13649"/>
    </source>
</evidence>
<name>A0ABN0TLX6_9ACTN</name>
<feature type="domain" description="Methyltransferase" evidence="1">
    <location>
        <begin position="56"/>
        <end position="150"/>
    </location>
</feature>
<evidence type="ECO:0000313" key="3">
    <source>
        <dbReference type="Proteomes" id="UP001500967"/>
    </source>
</evidence>
<evidence type="ECO:0000313" key="2">
    <source>
        <dbReference type="EMBL" id="GAA0225016.1"/>
    </source>
</evidence>